<dbReference type="Proteomes" id="UP001164539">
    <property type="component" value="Chromosome 2"/>
</dbReference>
<gene>
    <name evidence="1" type="ORF">OWV82_004630</name>
</gene>
<evidence type="ECO:0000313" key="1">
    <source>
        <dbReference type="EMBL" id="KAJ4725815.1"/>
    </source>
</evidence>
<sequence>MEPRVREDQPLFSSPGYKLQSRTHPKASVSDLYSESSLLLCISSLNHLRKCLAVAETVAVAPAASAAAAVEDVACTLTWVSPRRPPPRLSSLGLLLSRCNMRFPR</sequence>
<name>A0ACC1YPT2_MELAZ</name>
<keyword evidence="2" id="KW-1185">Reference proteome</keyword>
<evidence type="ECO:0000313" key="2">
    <source>
        <dbReference type="Proteomes" id="UP001164539"/>
    </source>
</evidence>
<protein>
    <submittedName>
        <fullName evidence="1">Uncharacterized protein</fullName>
    </submittedName>
</protein>
<accession>A0ACC1YPT2</accession>
<organism evidence="1 2">
    <name type="scientific">Melia azedarach</name>
    <name type="common">Chinaberry tree</name>
    <dbReference type="NCBI Taxonomy" id="155640"/>
    <lineage>
        <taxon>Eukaryota</taxon>
        <taxon>Viridiplantae</taxon>
        <taxon>Streptophyta</taxon>
        <taxon>Embryophyta</taxon>
        <taxon>Tracheophyta</taxon>
        <taxon>Spermatophyta</taxon>
        <taxon>Magnoliopsida</taxon>
        <taxon>eudicotyledons</taxon>
        <taxon>Gunneridae</taxon>
        <taxon>Pentapetalae</taxon>
        <taxon>rosids</taxon>
        <taxon>malvids</taxon>
        <taxon>Sapindales</taxon>
        <taxon>Meliaceae</taxon>
        <taxon>Melia</taxon>
    </lineage>
</organism>
<proteinExistence type="predicted"/>
<comment type="caution">
    <text evidence="1">The sequence shown here is derived from an EMBL/GenBank/DDBJ whole genome shotgun (WGS) entry which is preliminary data.</text>
</comment>
<reference evidence="1 2" key="1">
    <citation type="journal article" date="2023" name="Science">
        <title>Complex scaffold remodeling in plant triterpene biosynthesis.</title>
        <authorList>
            <person name="De La Pena R."/>
            <person name="Hodgson H."/>
            <person name="Liu J.C."/>
            <person name="Stephenson M.J."/>
            <person name="Martin A.C."/>
            <person name="Owen C."/>
            <person name="Harkess A."/>
            <person name="Leebens-Mack J."/>
            <person name="Jimenez L.E."/>
            <person name="Osbourn A."/>
            <person name="Sattely E.S."/>
        </authorList>
    </citation>
    <scope>NUCLEOTIDE SEQUENCE [LARGE SCALE GENOMIC DNA]</scope>
    <source>
        <strain evidence="2">cv. JPN11</strain>
        <tissue evidence="1">Leaf</tissue>
    </source>
</reference>
<dbReference type="EMBL" id="CM051395">
    <property type="protein sequence ID" value="KAJ4725815.1"/>
    <property type="molecule type" value="Genomic_DNA"/>
</dbReference>